<dbReference type="Gene3D" id="1.10.8.330">
    <property type="entry name" value="PG0816-like"/>
    <property type="match status" value="1"/>
</dbReference>
<accession>A0A015YDD9</accession>
<evidence type="ECO:0008006" key="3">
    <source>
        <dbReference type="Google" id="ProtNLM"/>
    </source>
</evidence>
<dbReference type="Pfam" id="PF08989">
    <property type="entry name" value="DUF1896"/>
    <property type="match status" value="1"/>
</dbReference>
<gene>
    <name evidence="1" type="ORF">M076_4724</name>
</gene>
<proteinExistence type="predicted"/>
<name>A0A015YDD9_BACFG</name>
<dbReference type="InterPro" id="IPR015082">
    <property type="entry name" value="DUF1896"/>
</dbReference>
<protein>
    <recommendedName>
        <fullName evidence="3">DUF1896 domain-containing protein</fullName>
    </recommendedName>
</protein>
<dbReference type="RefSeq" id="WP_032571731.1">
    <property type="nucleotide sequence ID" value="NZ_JGDM01000124.1"/>
</dbReference>
<dbReference type="InterPro" id="IPR036297">
    <property type="entry name" value="PG0816-like_sf"/>
</dbReference>
<organism evidence="1 2">
    <name type="scientific">Bacteroides fragilis str. 2-F-2 #4</name>
    <dbReference type="NCBI Taxonomy" id="1339280"/>
    <lineage>
        <taxon>Bacteria</taxon>
        <taxon>Pseudomonadati</taxon>
        <taxon>Bacteroidota</taxon>
        <taxon>Bacteroidia</taxon>
        <taxon>Bacteroidales</taxon>
        <taxon>Bacteroidaceae</taxon>
        <taxon>Bacteroides</taxon>
    </lineage>
</organism>
<evidence type="ECO:0000313" key="2">
    <source>
        <dbReference type="Proteomes" id="UP000022272"/>
    </source>
</evidence>
<sequence>MQQVKLQELSYYELYLLNYLKEYHPEKVDDIDFIKERSDNAAILFEKSRLDGKTVMDAQEIAMKELMRGLHFSKHYLILTIIKDEFEKEVPDDKVLLLIKKMESNFNSIFAKYTLSDDFEQSSDYHSLYIELTGEITLYLEKYGI</sequence>
<reference evidence="1 2" key="1">
    <citation type="submission" date="2014-02" db="EMBL/GenBank/DDBJ databases">
        <authorList>
            <person name="Sears C."/>
            <person name="Carroll K."/>
            <person name="Sack B.R."/>
            <person name="Qadri F."/>
            <person name="Myers L.L."/>
            <person name="Chung G.-T."/>
            <person name="Escheverria P."/>
            <person name="Fraser C.M."/>
            <person name="Sadzewicz L."/>
            <person name="Shefchek K.A."/>
            <person name="Tallon L."/>
            <person name="Das S.P."/>
            <person name="Daugherty S."/>
            <person name="Mongodin E.F."/>
        </authorList>
    </citation>
    <scope>NUCLEOTIDE SEQUENCE [LARGE SCALE GENOMIC DNA]</scope>
    <source>
        <strain evidence="1 2">2-F-2 #4</strain>
    </source>
</reference>
<dbReference type="Proteomes" id="UP000022272">
    <property type="component" value="Unassembled WGS sequence"/>
</dbReference>
<dbReference type="EMBL" id="JGDM01000124">
    <property type="protein sequence ID" value="EXZ42183.1"/>
    <property type="molecule type" value="Genomic_DNA"/>
</dbReference>
<evidence type="ECO:0000313" key="1">
    <source>
        <dbReference type="EMBL" id="EXZ42183.1"/>
    </source>
</evidence>
<dbReference type="SUPFAM" id="SSF140753">
    <property type="entry name" value="PG0816-like"/>
    <property type="match status" value="1"/>
</dbReference>
<comment type="caution">
    <text evidence="1">The sequence shown here is derived from an EMBL/GenBank/DDBJ whole genome shotgun (WGS) entry which is preliminary data.</text>
</comment>
<dbReference type="AlphaFoldDB" id="A0A015YDD9"/>
<dbReference type="Gene3D" id="1.10.8.340">
    <property type="entry name" value="PG0816-like"/>
    <property type="match status" value="1"/>
</dbReference>
<dbReference type="PATRIC" id="fig|1339280.3.peg.4512"/>